<feature type="domain" description="Ig-like" evidence="26">
    <location>
        <begin position="1606"/>
        <end position="1691"/>
    </location>
</feature>
<evidence type="ECO:0000256" key="21">
    <source>
        <dbReference type="SAM" id="MobiDB-lite"/>
    </source>
</evidence>
<keyword evidence="17" id="KW-0245">EGF-like domain</keyword>
<feature type="compositionally biased region" description="Basic and acidic residues" evidence="21">
    <location>
        <begin position="3704"/>
        <end position="3719"/>
    </location>
</feature>
<dbReference type="Pfam" id="PF24973">
    <property type="entry name" value="EGF_LMN_ATRN"/>
    <property type="match status" value="2"/>
</dbReference>
<dbReference type="InterPro" id="IPR000034">
    <property type="entry name" value="Laminin_IV"/>
</dbReference>
<dbReference type="PROSITE" id="PS50027">
    <property type="entry name" value="EGF_LAM_2"/>
    <property type="match status" value="4"/>
</dbReference>
<keyword evidence="4" id="KW-0964">Secreted</keyword>
<dbReference type="CDD" id="cd07440">
    <property type="entry name" value="RGS"/>
    <property type="match status" value="2"/>
</dbReference>
<evidence type="ECO:0000256" key="3">
    <source>
        <dbReference type="ARBA" id="ARBA00004308"/>
    </source>
</evidence>
<dbReference type="WBParaSite" id="TCONS_00014331.p1">
    <property type="protein sequence ID" value="TCONS_00014331.p1"/>
    <property type="gene ID" value="XLOC_009545"/>
</dbReference>
<dbReference type="PROSITE" id="PS01186">
    <property type="entry name" value="EGF_2"/>
    <property type="match status" value="1"/>
</dbReference>
<dbReference type="FunFam" id="4.10.400.10:FF:000045">
    <property type="entry name" value="Low-density lipoprotein receptor-related protein 2"/>
    <property type="match status" value="1"/>
</dbReference>
<dbReference type="SUPFAM" id="SSF57196">
    <property type="entry name" value="EGF/Laminin"/>
    <property type="match status" value="4"/>
</dbReference>
<keyword evidence="8" id="KW-0677">Repeat</keyword>
<feature type="disulfide bond" evidence="19">
    <location>
        <begin position="210"/>
        <end position="225"/>
    </location>
</feature>
<feature type="domain" description="Ig-like" evidence="26">
    <location>
        <begin position="2482"/>
        <end position="2553"/>
    </location>
</feature>
<feature type="disulfide bond" evidence="18">
    <location>
        <begin position="3002"/>
        <end position="3029"/>
    </location>
</feature>
<dbReference type="Pfam" id="PF07679">
    <property type="entry name" value="I-set"/>
    <property type="match status" value="3"/>
</dbReference>
<feature type="disulfide bond" evidence="19">
    <location>
        <begin position="191"/>
        <end position="203"/>
    </location>
</feature>
<feature type="disulfide bond" evidence="17">
    <location>
        <begin position="2774"/>
        <end position="2783"/>
    </location>
</feature>
<comment type="subcellular location">
    <subcellularLocation>
        <location evidence="3">Endomembrane system</location>
    </subcellularLocation>
    <subcellularLocation>
        <location evidence="1">Membrane</location>
        <topology evidence="1">Single-pass membrane protein</topology>
    </subcellularLocation>
    <subcellularLocation>
        <location evidence="2">Secreted</location>
        <location evidence="2">Extracellular space</location>
        <location evidence="2">Extracellular matrix</location>
        <location evidence="2">Basement membrane</location>
    </subcellularLocation>
</comment>
<dbReference type="GO" id="GO:0005604">
    <property type="term" value="C:basement membrane"/>
    <property type="evidence" value="ECO:0007669"/>
    <property type="project" value="UniProtKB-SubCell"/>
</dbReference>
<feature type="domain" description="EGF-like" evidence="23">
    <location>
        <begin position="2746"/>
        <end position="2784"/>
    </location>
</feature>
<feature type="domain" description="Ig-like" evidence="26">
    <location>
        <begin position="1409"/>
        <end position="1493"/>
    </location>
</feature>
<dbReference type="InterPro" id="IPR002049">
    <property type="entry name" value="LE_dom"/>
</dbReference>
<dbReference type="Pfam" id="PF00052">
    <property type="entry name" value="Laminin_B"/>
    <property type="match status" value="2"/>
</dbReference>
<sequence length="4040" mass="450544">MLQRRLASFLLVAYIVICAISTLTLANRHQTIRNKHHAADQEIHISVYPPEIVSRDGKEASFECRARTFDNAYYPEVKWTRVGGPLPASAWESSGRLTINPLSVEDSGRYVCVATHEGKRVEAYVNLHVQHYGPQALQTEFNTPFPQRGTCMSNEIKCGNNDCVKNDYVCDGEPDCGDRADEANCPTNKVCEPNEFKCGNDRCVQKMWLCDGDDDCGDGTDELNCKKKNPGDLCEPTEFKCADNRQCVPQSFQCDGTNDCQDGSDEVGCVQPTVVQPPETNKQVPQGSTFSLSCRAVAVPEPYINWRLNWGPVCEPPRCLQHSEGGVGTLTIHNAQPLDQGAYTCEAINVKGRVLATPDCIVRIVNIPAPQPPPSLPRHQCDPIGSATTFADPHTGICQCKPLVTGPSCNQCKPGSYHLTDKSSHGCLKCFCFGITDQCTSSRLYRTKNYSECEKLLFDGDSEGVTLTDRSGVHVYNENNFDFGRQGYLTHYERDQGHEIKYWKLPQRFLGDKVTAYGGTFKIHVHYTGHGHPINEPLLILKGNRITLVHKLKPGVHILPNEPNVIEVETYESNYEHESGQPASREDLMMVLADLDLVLIRATHAYGQESTSLGDVNWDIAVDRDTQGEFALEVEQCRCPPGYMGTSCEDCAPGYERSHQGPYLGTCVPAQPRAPTCSSGAVSQHSQHTGYCQCKPQTTGQRCDQCSANSFYLSPANPQGCIPCFCSGVTNQCSSSSLRRNSVKIEYLHGDMDDLQITSRDSVNPLVPESAALIEGGAITFSNFYEARGQTLYWKLPQKFLGDKVTSYGGSLRYAFKFNCRGSPNSEPDVIIRGNGITLHHYSRQQFHPNRENIVDVKIFEDRWSRVDDQAATREHLIMALADLDEILIKMTYLTECTESSLISVSLDYADNYGPGLTALEVEQCICPPGYIGTSCEKCAPGYTRSGGGLYLGICEKCDCHGHATECDKEHGICLNCQHNTEGDNCERCKPGFVGDARRGTPTDCQPEQPKPPCDCNNHSPRGCDSYGRCLFCEHNTEGFHCETCKKGFYGNATNGTPYDCNLCPCPGASDCYLGPSGQVQCRNCPAGYYGPLCNECAPGYTRSQKSGGRDCEPIGRIHEDRIEFVPSHEGTNIRTDSLMSSSHVRPNNRHSIHSAYRPSQLSYPYNAQKQQNVVFVSKQDSNFVSVTTTTYSPRITARPGQRTHIRVGGPRQRRNRIHVHGLRVEIEEPKFLQLTQGQRAKWNCRVVEPAPRNVVITWSKVGAMHLPYNVQQQGNKLVIDSVSPEDAGQYRCTGQAGNKIATDEANLIVIRGEPPRPVVTPPEQTVNEGESATFTCTVPGLANCEVRWHKEDVGGPLPHGVYPHGGTLRIPHAQPHHMGNYICTAVNQYGLGQSNPGKLNVVKHKVPPRVEPPVINVDEGEPARFRCWVPGNANAILRWTLADGSPLPQGAEENNGYLNIYKTIKGVHDTNYLCVATDPRTPHEAPEPAPLARLNINEPHEPIRPIVDPIEQTVPEGTSAKFRCWVPNHPEINVRWSQRSGAPIPQSAVDSRGELIWRQAHTTDAGDYICTAFDPVSRQNVPSDPATLNVVAKAMPQEAPRMGDPEIDPAEQSVKLGDPARVKCFVPGTPNAHLRWQKADGQPLPQGVYDDGRGLLYIYKVEKHHENQYVCLAQDPNTGERKESPPAKINVEEPVEGKPPIPTASPPLIAVKPGEPATFECEAESDTPVRFQWGYVHENGRLPEGARAEGEKLHITNAEEHNVGDYICVATNEFGKGVAPPVKLEITEELTPPTVRVEPRVWNGKPGDSHKFKCIVTGIPTPTIEWTGPNGGELPEDVEVKENGLYLVFENGKTEHNGEYTCTAKNDVGEASDTGVVNIGSPLIVRTNPPGPRIVLTVGEPLEVKCEAFGEPEPEVEWLHDPGPERGDLPDDYIPVTISEQFIKHPSVGLGNSGRYTCKGSNQIATASKDIYIEVVEPSQVATVAILGGSTQYLAHGQQARIVCTSTGSNLVDKIKWINVNTGEEVESNGDEGVLFIDAFDSHLAGDYKCSGIRNDKEIASAVVTLKPDSERSIDAVQVEIAPPSVRVVRQGESVVLECVMHGDNDGKMKYKWSQLRRGSLVPNIKQTSQLVIKSADNSQDHGVYRCEVLDEDGEIVGSAYTAVSVGHTSDEQASIYPLEEESDAEVECPIFIVPGSHVEWSKQDESELPDNANVQGTKLKFTNFEEENSGIYVCKVTMENNNEVEGYAKVQIYVPDTVIQVRIEQSTDNPTLGERIWFDCIVTGDNTATFEWSKEDSDHLPENSHVEKGRLVFNELTKEDSGTYWCQALTKDGMLRSKAVLNIGDIPGKRKRKHLNPKSKIRRNHSSHNLRPVAKLIKHDDKINKSYLKHKDNSNKLHATFSKTYKKSHNNEDLLNDKKQSHIKTKHAGEIKVIIQKGNNDKYSINKDNYYNNDKINNNGIAKDGKLIEVKPQGIVRPAGTNVQLYCGDNGYSIIDKKKNIKKIVKWKKVHDTMPFSYKIDNNGILSINNVKIKDSGLYECNEQQLDGKLTPSKYVLLTVTQLVPRFDGKSYLVLQPISPEQWRDLNMNITIKPSLKDGTILYVEKNSGQYENPENYHEIKLKNGKVVYNYDIGNGQVNITSKKEIQLNEWSTISIMNDENLAKLIVNNENAIIAENDGQKIYENIPSSNLNIGGKEISTKQIENGERKDVNNYFVGSISQLTVSNKSVDIGSNVVRIHGAIQQSKICSPNPCRNNGRCYTANVLMGFECHCREGYTGNYCEIKNNICNGNLICDEGICSIVGNEEKCICPYGRSGKFCQIEDKKFLDNFVESIQFNGKTSFVKIPIKNNNDDYSIKMNIQFSNLDDNQIIAHISDSGKEKNKEYINIAVEDNKFSVIQSTKTSKKKKLDKTRLINDDIHTIEIIKKNDKKIVMIDGDIVLTGKINDIKSDISSSGEKNGYIIIGQIPPGLSRFDLKTSTEIESSNLETNLNVPYGFNGCLVNITLNGKNIPTTDILEYNSGDIKRCGTVDDNNLFDTSYQNNINTASKEKNDTFKDKLLGDETMTVKETQKSSNDDTQLNDILRTTSLYDIYPNDNEINNYRLPQSGETNDSVENEISNKEGYEGINDKDVLSTIGYNDIAEAPSTFIEENNAITTSIPAIETTTINYFNKDFSIEEKKSSEIGLILPTDSSSIENAKNSLESYDTNVEQYDNELVKTTPHFDIPSDIDSEDSDTTIKSSKNIRIIDHCEYDTCGDNGICEEVNSTHIACSCKISFDGPRCDIFKPIEYAAKFNGEAFIMFSPEDFPHLTSEQIEVIELRVKTTHKYGVLLWQSATYISGEYPTDYVSLGISDGYLVFSYELGGGAARIISRDIISDGEEHYIKVVRKGRKGSLYIDNSPVVKGESSGILAMLNVDSYIYLGGLPKPNEMTGEIYYENFKGCIAELSFNGDKIGLMENAVDGQNVVILKNKTVYVLVEVIKCELCELNNKQGYKIQFGKDKNETIHFILSLSNRQHNLNNWYAIGFGHSMMGGLDIIMIRILNGNVYVTDEFVNGYTSPTPDMKQDITLHKYDYIDGALVIRFSRPVRPADTMSNIPLRNCFKWNFVMNPGTIYDLRGSISKHPGRPFGTLGYCIMWRNYVGELQYTSNSSKSPSPQIEDTNNISSVEDIKHNNTPSTPEISRSSKQLKADTSKKLNQTDNSEKKPTKKKDLKEGDNLSETNTPSTINSDDLSNKTKLSKIPVPSSKMNPATNMFEMSNKSERKPPSLPPTDDIEYPRAASWVSGTVKDLLDDKIGKQVFMCFLFECLAEENLIFVDDIKRLKELKNKEERKSLMQELLDRCTTTINVSSKALQLIKKEINKDDPDVTCFDLADKEVSKLLENDQFPRFRRSSLYLEFLEKLLPKAYALKWSSSFEALLGNQVGRYYFRKFLQSIHAEENLRFWEAVVEFRSVKNKSVAMTNLGKNIQQQFLREGTHNEVFLPFGLRQTIEKKIQQKDVDITLFDEAIKHVEQVLKNDPYVRFLQSKEYLDLLEKLK</sequence>
<keyword evidence="15 20" id="KW-0424">Laminin EGF-like domain</keyword>
<feature type="region of interest" description="Disordered" evidence="21">
    <location>
        <begin position="1677"/>
        <end position="1704"/>
    </location>
</feature>
<dbReference type="PROSITE" id="PS50025">
    <property type="entry name" value="LAM_G_DOMAIN"/>
    <property type="match status" value="3"/>
</dbReference>
<evidence type="ECO:0000256" key="6">
    <source>
        <dbReference type="ARBA" id="ARBA00022692"/>
    </source>
</evidence>
<dbReference type="SUPFAM" id="SSF48097">
    <property type="entry name" value="Regulator of G-protein signaling, RGS"/>
    <property type="match status" value="2"/>
</dbReference>
<feature type="domain" description="Ig-like" evidence="26">
    <location>
        <begin position="1316"/>
        <end position="1401"/>
    </location>
</feature>
<dbReference type="Pfam" id="PF13927">
    <property type="entry name" value="Ig_3"/>
    <property type="match status" value="7"/>
</dbReference>
<dbReference type="Gene3D" id="2.10.25.10">
    <property type="entry name" value="Laminin"/>
    <property type="match status" value="7"/>
</dbReference>
<dbReference type="Pfam" id="PF02210">
    <property type="entry name" value="Laminin_G_2"/>
    <property type="match status" value="2"/>
</dbReference>
<evidence type="ECO:0000256" key="17">
    <source>
        <dbReference type="PROSITE-ProRule" id="PRU00076"/>
    </source>
</evidence>
<feature type="disulfide bond" evidence="20">
    <location>
        <begin position="694"/>
        <end position="703"/>
    </location>
</feature>
<feature type="compositionally biased region" description="Polar residues" evidence="21">
    <location>
        <begin position="3676"/>
        <end position="3690"/>
    </location>
</feature>
<evidence type="ECO:0000259" key="25">
    <source>
        <dbReference type="PROSITE" id="PS50132"/>
    </source>
</evidence>
<evidence type="ECO:0000259" key="27">
    <source>
        <dbReference type="PROSITE" id="PS50836"/>
    </source>
</evidence>
<evidence type="ECO:0000256" key="11">
    <source>
        <dbReference type="ARBA" id="ARBA00023136"/>
    </source>
</evidence>
<dbReference type="CDD" id="cd00054">
    <property type="entry name" value="EGF_CA"/>
    <property type="match status" value="1"/>
</dbReference>
<dbReference type="Pfam" id="PF00615">
    <property type="entry name" value="RGS"/>
    <property type="match status" value="2"/>
</dbReference>
<feature type="domain" description="Ig-like" evidence="26">
    <location>
        <begin position="1883"/>
        <end position="1975"/>
    </location>
</feature>
<dbReference type="InterPro" id="IPR001791">
    <property type="entry name" value="Laminin_G"/>
</dbReference>
<feature type="disulfide bond" evidence="19">
    <location>
        <begin position="151"/>
        <end position="163"/>
    </location>
</feature>
<feature type="domain" description="Laminin EGF-like" evidence="24">
    <location>
        <begin position="958"/>
        <end position="1007"/>
    </location>
</feature>
<reference evidence="30" key="1">
    <citation type="submission" date="2024-02" db="UniProtKB">
        <authorList>
            <consortium name="WormBaseParasite"/>
        </authorList>
    </citation>
    <scope>IDENTIFICATION</scope>
</reference>
<feature type="disulfide bond" evidence="19">
    <location>
        <begin position="158"/>
        <end position="176"/>
    </location>
</feature>
<feature type="disulfide bond" evidence="20">
    <location>
        <begin position="381"/>
        <end position="398"/>
    </location>
</feature>
<evidence type="ECO:0000259" key="24">
    <source>
        <dbReference type="PROSITE" id="PS50027"/>
    </source>
</evidence>
<dbReference type="CDD" id="cd00055">
    <property type="entry name" value="EGF_Lam"/>
    <property type="match status" value="7"/>
</dbReference>
<dbReference type="CDD" id="cd00112">
    <property type="entry name" value="LDLa"/>
    <property type="match status" value="2"/>
</dbReference>
<dbReference type="InterPro" id="IPR007110">
    <property type="entry name" value="Ig-like_dom"/>
</dbReference>
<dbReference type="InterPro" id="IPR044926">
    <property type="entry name" value="RGS_subdomain_2"/>
</dbReference>
<feature type="region of interest" description="Disordered" evidence="21">
    <location>
        <begin position="3670"/>
        <end position="3776"/>
    </location>
</feature>
<keyword evidence="14" id="KW-0325">Glycoprotein</keyword>
<feature type="disulfide bond" evidence="20">
    <location>
        <begin position="400"/>
        <end position="409"/>
    </location>
</feature>
<feature type="domain" description="Laminin IV type A" evidence="28">
    <location>
        <begin position="750"/>
        <end position="924"/>
    </location>
</feature>
<keyword evidence="5" id="KW-0272">Extracellular matrix</keyword>
<dbReference type="FunFam" id="2.10.25.10:FF:000188">
    <property type="entry name" value="Laminin subunit gamma 2"/>
    <property type="match status" value="1"/>
</dbReference>
<dbReference type="CDD" id="cd09631">
    <property type="entry name" value="DOMON_DOH"/>
    <property type="match status" value="1"/>
</dbReference>
<dbReference type="InterPro" id="IPR003599">
    <property type="entry name" value="Ig_sub"/>
</dbReference>
<evidence type="ECO:0000256" key="13">
    <source>
        <dbReference type="ARBA" id="ARBA00023170"/>
    </source>
</evidence>
<feature type="domain" description="Laminin EGF-like" evidence="24">
    <location>
        <begin position="380"/>
        <end position="429"/>
    </location>
</feature>
<dbReference type="GO" id="GO:0005886">
    <property type="term" value="C:plasma membrane"/>
    <property type="evidence" value="ECO:0007669"/>
    <property type="project" value="TreeGrafter"/>
</dbReference>
<dbReference type="SMART" id="SM00181">
    <property type="entry name" value="EGF"/>
    <property type="match status" value="8"/>
</dbReference>
<evidence type="ECO:0000256" key="5">
    <source>
        <dbReference type="ARBA" id="ARBA00022530"/>
    </source>
</evidence>
<dbReference type="InterPro" id="IPR036055">
    <property type="entry name" value="LDL_receptor-like_sf"/>
</dbReference>
<dbReference type="Pfam" id="PF00053">
    <property type="entry name" value="EGF_laminin"/>
    <property type="match status" value="5"/>
</dbReference>
<organism evidence="29 30">
    <name type="scientific">Strongyloides stercoralis</name>
    <name type="common">Threadworm</name>
    <dbReference type="NCBI Taxonomy" id="6248"/>
    <lineage>
        <taxon>Eukaryota</taxon>
        <taxon>Metazoa</taxon>
        <taxon>Ecdysozoa</taxon>
        <taxon>Nematoda</taxon>
        <taxon>Chromadorea</taxon>
        <taxon>Rhabditida</taxon>
        <taxon>Tylenchina</taxon>
        <taxon>Panagrolaimomorpha</taxon>
        <taxon>Strongyloidoidea</taxon>
        <taxon>Strongyloididae</taxon>
        <taxon>Strongyloides</taxon>
    </lineage>
</organism>
<feature type="domain" description="RGS" evidence="25">
    <location>
        <begin position="3917"/>
        <end position="4036"/>
    </location>
</feature>
<keyword evidence="11" id="KW-0472">Membrane</keyword>
<dbReference type="CDD" id="cd00096">
    <property type="entry name" value="Ig"/>
    <property type="match status" value="1"/>
</dbReference>
<keyword evidence="16" id="KW-0393">Immunoglobulin domain</keyword>
<evidence type="ECO:0000256" key="14">
    <source>
        <dbReference type="ARBA" id="ARBA00023180"/>
    </source>
</evidence>
<feature type="domain" description="Ig-like" evidence="26">
    <location>
        <begin position="2069"/>
        <end position="2166"/>
    </location>
</feature>
<dbReference type="InterPro" id="IPR005018">
    <property type="entry name" value="DOMON_domain"/>
</dbReference>
<keyword evidence="9" id="KW-0084">Basement membrane</keyword>
<evidence type="ECO:0000256" key="15">
    <source>
        <dbReference type="ARBA" id="ARBA00023292"/>
    </source>
</evidence>
<dbReference type="SUPFAM" id="SSF48726">
    <property type="entry name" value="Immunoglobulin"/>
    <property type="match status" value="13"/>
</dbReference>
<feature type="domain" description="Ig-like" evidence="26">
    <location>
        <begin position="1194"/>
        <end position="1309"/>
    </location>
</feature>
<evidence type="ECO:0000256" key="8">
    <source>
        <dbReference type="ARBA" id="ARBA00022737"/>
    </source>
</evidence>
<feature type="compositionally biased region" description="Polar residues" evidence="21">
    <location>
        <begin position="3749"/>
        <end position="3761"/>
    </location>
</feature>
<dbReference type="InterPro" id="IPR013098">
    <property type="entry name" value="Ig_I-set"/>
</dbReference>
<dbReference type="PROSITE" id="PS50835">
    <property type="entry name" value="IG_LIKE"/>
    <property type="match status" value="15"/>
</dbReference>
<dbReference type="SMART" id="SM00281">
    <property type="entry name" value="LamB"/>
    <property type="match status" value="2"/>
</dbReference>
<evidence type="ECO:0000259" key="28">
    <source>
        <dbReference type="PROSITE" id="PS51115"/>
    </source>
</evidence>
<feature type="domain" description="RGS" evidence="25">
    <location>
        <begin position="3789"/>
        <end position="3902"/>
    </location>
</feature>
<dbReference type="FunFam" id="2.10.25.10:FF:000106">
    <property type="entry name" value="Heparan sulfate proteoglycan 2"/>
    <property type="match status" value="1"/>
</dbReference>
<evidence type="ECO:0000313" key="29">
    <source>
        <dbReference type="Proteomes" id="UP000035681"/>
    </source>
</evidence>
<dbReference type="GO" id="GO:0007156">
    <property type="term" value="P:homophilic cell adhesion via plasma membrane adhesion molecules"/>
    <property type="evidence" value="ECO:0007669"/>
    <property type="project" value="TreeGrafter"/>
</dbReference>
<keyword evidence="29" id="KW-1185">Reference proteome</keyword>
<protein>
    <submittedName>
        <fullName evidence="30">RGS domain-containing protein</fullName>
    </submittedName>
</protein>
<dbReference type="PROSITE" id="PS00022">
    <property type="entry name" value="EGF_1"/>
    <property type="match status" value="4"/>
</dbReference>
<dbReference type="Pfam" id="PF03351">
    <property type="entry name" value="DOMON"/>
    <property type="match status" value="1"/>
</dbReference>
<feature type="domain" description="Ig-like" evidence="26">
    <location>
        <begin position="2173"/>
        <end position="2247"/>
    </location>
</feature>
<feature type="domain" description="Ig-like" evidence="26">
    <location>
        <begin position="1794"/>
        <end position="1879"/>
    </location>
</feature>
<dbReference type="InterPro" id="IPR036179">
    <property type="entry name" value="Ig-like_dom_sf"/>
</dbReference>
<feature type="disulfide bond" evidence="17">
    <location>
        <begin position="3275"/>
        <end position="3284"/>
    </location>
</feature>
<evidence type="ECO:0000256" key="16">
    <source>
        <dbReference type="ARBA" id="ARBA00023319"/>
    </source>
</evidence>
<dbReference type="SMART" id="SM00408">
    <property type="entry name" value="IGc2"/>
    <property type="match status" value="14"/>
</dbReference>
<dbReference type="Gene3D" id="2.60.120.200">
    <property type="match status" value="3"/>
</dbReference>
<feature type="domain" description="Laminin IV type A" evidence="28">
    <location>
        <begin position="460"/>
        <end position="636"/>
    </location>
</feature>
<feature type="domain" description="Ig-like" evidence="26">
    <location>
        <begin position="43"/>
        <end position="126"/>
    </location>
</feature>
<dbReference type="SUPFAM" id="SSF49899">
    <property type="entry name" value="Concanavalin A-like lectins/glucanases"/>
    <property type="match status" value="3"/>
</dbReference>
<feature type="domain" description="Ig-like" evidence="26">
    <location>
        <begin position="1700"/>
        <end position="1788"/>
    </location>
</feature>
<feature type="disulfide bond" evidence="19">
    <location>
        <begin position="198"/>
        <end position="216"/>
    </location>
</feature>
<dbReference type="PROSITE" id="PS50068">
    <property type="entry name" value="LDLRA_2"/>
    <property type="match status" value="3"/>
</dbReference>
<feature type="disulfide bond" evidence="17">
    <location>
        <begin position="2755"/>
        <end position="2772"/>
    </location>
</feature>
<keyword evidence="6" id="KW-0812">Transmembrane</keyword>
<dbReference type="Gene3D" id="2.60.40.10">
    <property type="entry name" value="Immunoglobulins"/>
    <property type="match status" value="14"/>
</dbReference>
<feature type="disulfide bond" evidence="20">
    <location>
        <begin position="1033"/>
        <end position="1042"/>
    </location>
</feature>
<keyword evidence="10" id="KW-1133">Transmembrane helix</keyword>
<dbReference type="Proteomes" id="UP000035681">
    <property type="component" value="Unplaced"/>
</dbReference>
<dbReference type="InterPro" id="IPR023415">
    <property type="entry name" value="LDLR_class-A_CS"/>
</dbReference>
<keyword evidence="7" id="KW-0732">Signal</keyword>
<comment type="caution">
    <text evidence="17">Lacks conserved residue(s) required for the propagation of feature annotation.</text>
</comment>
<evidence type="ECO:0000313" key="30">
    <source>
        <dbReference type="WBParaSite" id="TCONS_00014331.p1"/>
    </source>
</evidence>
<dbReference type="SUPFAM" id="SSF57424">
    <property type="entry name" value="LDL receptor-like module"/>
    <property type="match status" value="3"/>
</dbReference>
<evidence type="ECO:0000256" key="18">
    <source>
        <dbReference type="PROSITE-ProRule" id="PRU00122"/>
    </source>
</evidence>
<feature type="domain" description="Laminin G" evidence="22">
    <location>
        <begin position="3291"/>
        <end position="3485"/>
    </location>
</feature>
<dbReference type="InterPro" id="IPR045266">
    <property type="entry name" value="DOH_DOMON"/>
</dbReference>
<feature type="domain" description="EGF-like" evidence="23">
    <location>
        <begin position="3248"/>
        <end position="3285"/>
    </location>
</feature>
<feature type="disulfide bond" evidence="19">
    <location>
        <begin position="254"/>
        <end position="269"/>
    </location>
</feature>
<dbReference type="InterPro" id="IPR000742">
    <property type="entry name" value="EGF"/>
</dbReference>
<dbReference type="InterPro" id="IPR016137">
    <property type="entry name" value="RGS"/>
</dbReference>
<dbReference type="Gene3D" id="4.10.400.10">
    <property type="entry name" value="Low-density Lipoprotein Receptor"/>
    <property type="match status" value="3"/>
</dbReference>
<accession>A0AAF5I3L0</accession>
<dbReference type="InterPro" id="IPR003598">
    <property type="entry name" value="Ig_sub2"/>
</dbReference>
<evidence type="ECO:0000259" key="22">
    <source>
        <dbReference type="PROSITE" id="PS50025"/>
    </source>
</evidence>
<evidence type="ECO:0000256" key="19">
    <source>
        <dbReference type="PROSITE-ProRule" id="PRU00124"/>
    </source>
</evidence>
<feature type="domain" description="Laminin EGF-like" evidence="24">
    <location>
        <begin position="637"/>
        <end position="723"/>
    </location>
</feature>
<dbReference type="Pfam" id="PF00057">
    <property type="entry name" value="Ldl_recept_a"/>
    <property type="match status" value="3"/>
</dbReference>
<dbReference type="InterPro" id="IPR056863">
    <property type="entry name" value="LMN_ATRN_NET-like_EGF"/>
</dbReference>
<evidence type="ECO:0000256" key="9">
    <source>
        <dbReference type="ARBA" id="ARBA00022869"/>
    </source>
</evidence>
<evidence type="ECO:0000256" key="2">
    <source>
        <dbReference type="ARBA" id="ARBA00004302"/>
    </source>
</evidence>
<feature type="disulfide bond" evidence="20">
    <location>
        <begin position="977"/>
        <end position="986"/>
    </location>
</feature>
<dbReference type="SMART" id="SM00192">
    <property type="entry name" value="LDLa"/>
    <property type="match status" value="3"/>
</dbReference>
<evidence type="ECO:0000256" key="4">
    <source>
        <dbReference type="ARBA" id="ARBA00022525"/>
    </source>
</evidence>
<dbReference type="PROSITE" id="PS51115">
    <property type="entry name" value="LAMININ_IVA"/>
    <property type="match status" value="2"/>
</dbReference>
<feature type="compositionally biased region" description="Polar residues" evidence="21">
    <location>
        <begin position="3721"/>
        <end position="3734"/>
    </location>
</feature>
<dbReference type="PROSITE" id="PS50132">
    <property type="entry name" value="RGS"/>
    <property type="match status" value="2"/>
</dbReference>
<feature type="domain" description="DOMON" evidence="27">
    <location>
        <begin position="3494"/>
        <end position="3614"/>
    </location>
</feature>
<evidence type="ECO:0000259" key="23">
    <source>
        <dbReference type="PROSITE" id="PS50026"/>
    </source>
</evidence>
<dbReference type="PRINTS" id="PR00261">
    <property type="entry name" value="LDLRECEPTOR"/>
</dbReference>
<dbReference type="SMART" id="SM00180">
    <property type="entry name" value="EGF_Lam"/>
    <property type="match status" value="6"/>
</dbReference>
<dbReference type="InterPro" id="IPR013320">
    <property type="entry name" value="ConA-like_dom_sf"/>
</dbReference>
<feature type="domain" description="Ig-like" evidence="26">
    <location>
        <begin position="272"/>
        <end position="356"/>
    </location>
</feature>
<dbReference type="PROSITE" id="PS50026">
    <property type="entry name" value="EGF_3"/>
    <property type="match status" value="2"/>
</dbReference>
<dbReference type="FunFam" id="2.10.25.10:FF:000454">
    <property type="entry name" value="Laminin subunit alpha 1"/>
    <property type="match status" value="1"/>
</dbReference>
<dbReference type="InterPro" id="IPR002172">
    <property type="entry name" value="LDrepeatLR_classA_rpt"/>
</dbReference>
<evidence type="ECO:0000256" key="12">
    <source>
        <dbReference type="ARBA" id="ARBA00023157"/>
    </source>
</evidence>
<dbReference type="SMART" id="SM00409">
    <property type="entry name" value="IG"/>
    <property type="match status" value="15"/>
</dbReference>
<dbReference type="CDD" id="cd05743">
    <property type="entry name" value="Ig_Perlecan_like"/>
    <property type="match status" value="1"/>
</dbReference>
<dbReference type="InterPro" id="IPR050958">
    <property type="entry name" value="Cell_Adh-Cytoskel_Orgn"/>
</dbReference>
<dbReference type="FunFam" id="2.10.25.10:FF:000090">
    <property type="entry name" value="laminin subunit alpha"/>
    <property type="match status" value="1"/>
</dbReference>
<keyword evidence="13" id="KW-0675">Receptor</keyword>
<dbReference type="PANTHER" id="PTHR45080:SF8">
    <property type="entry name" value="IG-LIKE DOMAIN-CONTAINING PROTEIN"/>
    <property type="match status" value="1"/>
</dbReference>
<dbReference type="SMART" id="SM00664">
    <property type="entry name" value="DoH"/>
    <property type="match status" value="1"/>
</dbReference>
<dbReference type="GO" id="GO:0012505">
    <property type="term" value="C:endomembrane system"/>
    <property type="evidence" value="ECO:0007669"/>
    <property type="project" value="UniProtKB-SubCell"/>
</dbReference>
<keyword evidence="12 17" id="KW-1015">Disulfide bond</keyword>
<evidence type="ECO:0000259" key="26">
    <source>
        <dbReference type="PROSITE" id="PS50835"/>
    </source>
</evidence>
<dbReference type="CDD" id="cd00110">
    <property type="entry name" value="LamG"/>
    <property type="match status" value="3"/>
</dbReference>
<evidence type="ECO:0000256" key="10">
    <source>
        <dbReference type="ARBA" id="ARBA00022989"/>
    </source>
</evidence>
<evidence type="ECO:0000256" key="7">
    <source>
        <dbReference type="ARBA" id="ARBA00022729"/>
    </source>
</evidence>
<feature type="domain" description="Ig-like" evidence="26">
    <location>
        <begin position="1506"/>
        <end position="1590"/>
    </location>
</feature>
<dbReference type="InterPro" id="IPR036305">
    <property type="entry name" value="RGS_sf"/>
</dbReference>
<name>A0AAF5I3L0_STRER</name>
<dbReference type="PROSITE" id="PS01209">
    <property type="entry name" value="LDLRA_1"/>
    <property type="match status" value="2"/>
</dbReference>
<evidence type="ECO:0000256" key="1">
    <source>
        <dbReference type="ARBA" id="ARBA00004167"/>
    </source>
</evidence>
<feature type="domain" description="Laminin G" evidence="22">
    <location>
        <begin position="2834"/>
        <end position="3029"/>
    </location>
</feature>
<feature type="disulfide bond" evidence="19">
    <location>
        <begin position="170"/>
        <end position="185"/>
    </location>
</feature>
<dbReference type="SMART" id="SM00282">
    <property type="entry name" value="LamG"/>
    <property type="match status" value="3"/>
</dbReference>
<proteinExistence type="predicted"/>
<feature type="domain" description="Ig-like" evidence="26">
    <location>
        <begin position="1979"/>
        <end position="2061"/>
    </location>
</feature>
<dbReference type="GO" id="GO:0030154">
    <property type="term" value="P:cell differentiation"/>
    <property type="evidence" value="ECO:0007669"/>
    <property type="project" value="UniProtKB-ARBA"/>
</dbReference>
<dbReference type="PANTHER" id="PTHR45080">
    <property type="entry name" value="CONTACTIN 5"/>
    <property type="match status" value="1"/>
</dbReference>
<dbReference type="PROSITE" id="PS01248">
    <property type="entry name" value="EGF_LAM_1"/>
    <property type="match status" value="3"/>
</dbReference>
<dbReference type="InterPro" id="IPR013783">
    <property type="entry name" value="Ig-like_fold"/>
</dbReference>
<feature type="domain" description="Laminin EGF-like" evidence="24">
    <location>
        <begin position="1014"/>
        <end position="1063"/>
    </location>
</feature>
<dbReference type="PROSITE" id="PS50836">
    <property type="entry name" value="DOMON"/>
    <property type="match status" value="1"/>
</dbReference>
<dbReference type="Gene3D" id="1.10.167.10">
    <property type="entry name" value="Regulator of G-protein Signalling 4, domain 2"/>
    <property type="match status" value="2"/>
</dbReference>
<evidence type="ECO:0000256" key="20">
    <source>
        <dbReference type="PROSITE-ProRule" id="PRU00460"/>
    </source>
</evidence>
<feature type="domain" description="Laminin G" evidence="22">
    <location>
        <begin position="2564"/>
        <end position="2750"/>
    </location>
</feature>
<feature type="domain" description="Ig-like" evidence="26">
    <location>
        <begin position="2257"/>
        <end position="2344"/>
    </location>
</feature>
<dbReference type="SMART" id="SM00315">
    <property type="entry name" value="RGS"/>
    <property type="match status" value="2"/>
</dbReference>
<dbReference type="FunFam" id="2.60.40.10:FF:001694">
    <property type="entry name" value="Basement membrane proteoglycan"/>
    <property type="match status" value="1"/>
</dbReference>